<name>A0ACB0DZ16_RANTA</name>
<protein>
    <submittedName>
        <fullName evidence="1">Uncharacterized protein</fullName>
    </submittedName>
</protein>
<sequence>MSLNLNGSSSPISLFNGQQALLWGQRAACAPPVQREALQEKGLRDDRESDRGGDTQLGQRRTEDLGTE</sequence>
<reference evidence="1" key="1">
    <citation type="submission" date="2023-05" db="EMBL/GenBank/DDBJ databases">
        <authorList>
            <consortium name="ELIXIR-Norway"/>
        </authorList>
    </citation>
    <scope>NUCLEOTIDE SEQUENCE</scope>
</reference>
<organism evidence="1 2">
    <name type="scientific">Rangifer tarandus platyrhynchus</name>
    <name type="common">Svalbard reindeer</name>
    <dbReference type="NCBI Taxonomy" id="3082113"/>
    <lineage>
        <taxon>Eukaryota</taxon>
        <taxon>Metazoa</taxon>
        <taxon>Chordata</taxon>
        <taxon>Craniata</taxon>
        <taxon>Vertebrata</taxon>
        <taxon>Euteleostomi</taxon>
        <taxon>Mammalia</taxon>
        <taxon>Eutheria</taxon>
        <taxon>Laurasiatheria</taxon>
        <taxon>Artiodactyla</taxon>
        <taxon>Ruminantia</taxon>
        <taxon>Pecora</taxon>
        <taxon>Cervidae</taxon>
        <taxon>Odocoileinae</taxon>
        <taxon>Rangifer</taxon>
    </lineage>
</organism>
<proteinExistence type="predicted"/>
<accession>A0ACB0DZ16</accession>
<evidence type="ECO:0000313" key="2">
    <source>
        <dbReference type="Proteomes" id="UP001162501"/>
    </source>
</evidence>
<evidence type="ECO:0000313" key="1">
    <source>
        <dbReference type="EMBL" id="CAI9693464.1"/>
    </source>
</evidence>
<gene>
    <name evidence="1" type="ORF">MRATA1EN3_LOCUS4677</name>
</gene>
<dbReference type="EMBL" id="OX596096">
    <property type="protein sequence ID" value="CAI9693464.1"/>
    <property type="molecule type" value="Genomic_DNA"/>
</dbReference>
<dbReference type="Proteomes" id="UP001162501">
    <property type="component" value="Chromosome 12"/>
</dbReference>